<keyword evidence="4 10" id="KW-0732">Signal</keyword>
<comment type="similarity">
    <text evidence="2">Belongs to the glycosyl hydrolase 5 (cellulase A) family.</text>
</comment>
<dbReference type="AlphaFoldDB" id="A0A9W9FF76"/>
<keyword evidence="3" id="KW-0964">Secreted</keyword>
<dbReference type="GO" id="GO:0004338">
    <property type="term" value="F:glucan exo-1,3-beta-glucosidase activity"/>
    <property type="evidence" value="ECO:0007669"/>
    <property type="project" value="UniProtKB-EC"/>
</dbReference>
<feature type="chain" id="PRO_5040932565" description="glucan 1,3-beta-glucosidase" evidence="10">
    <location>
        <begin position="20"/>
        <end position="397"/>
    </location>
</feature>
<keyword evidence="6" id="KW-0326">Glycosidase</keyword>
<comment type="caution">
    <text evidence="11">The sequence shown here is derived from an EMBL/GenBank/DDBJ whole genome shotgun (WGS) entry which is preliminary data.</text>
</comment>
<dbReference type="GO" id="GO:0009251">
    <property type="term" value="P:glucan catabolic process"/>
    <property type="evidence" value="ECO:0007669"/>
    <property type="project" value="TreeGrafter"/>
</dbReference>
<dbReference type="GO" id="GO:0071555">
    <property type="term" value="P:cell wall organization"/>
    <property type="evidence" value="ECO:0007669"/>
    <property type="project" value="UniProtKB-KW"/>
</dbReference>
<keyword evidence="7" id="KW-0961">Cell wall biogenesis/degradation</keyword>
<gene>
    <name evidence="11" type="ORF">N7532_006067</name>
</gene>
<dbReference type="Gene3D" id="3.20.20.80">
    <property type="entry name" value="Glycosidases"/>
    <property type="match status" value="1"/>
</dbReference>
<name>A0A9W9FF76_9EURO</name>
<reference evidence="11" key="1">
    <citation type="submission" date="2022-11" db="EMBL/GenBank/DDBJ databases">
        <authorList>
            <person name="Petersen C."/>
        </authorList>
    </citation>
    <scope>NUCLEOTIDE SEQUENCE</scope>
    <source>
        <strain evidence="11">IBT 30761</strain>
    </source>
</reference>
<dbReference type="EC" id="3.2.1.58" evidence="9"/>
<dbReference type="GeneID" id="81357540"/>
<evidence type="ECO:0000256" key="3">
    <source>
        <dbReference type="ARBA" id="ARBA00022525"/>
    </source>
</evidence>
<evidence type="ECO:0000256" key="10">
    <source>
        <dbReference type="SAM" id="SignalP"/>
    </source>
</evidence>
<dbReference type="GO" id="GO:0005576">
    <property type="term" value="C:extracellular region"/>
    <property type="evidence" value="ECO:0007669"/>
    <property type="project" value="UniProtKB-SubCell"/>
</dbReference>
<reference evidence="11" key="2">
    <citation type="journal article" date="2023" name="IMA Fungus">
        <title>Comparative genomic study of the Penicillium genus elucidates a diverse pangenome and 15 lateral gene transfer events.</title>
        <authorList>
            <person name="Petersen C."/>
            <person name="Sorensen T."/>
            <person name="Nielsen M.R."/>
            <person name="Sondergaard T.E."/>
            <person name="Sorensen J.L."/>
            <person name="Fitzpatrick D.A."/>
            <person name="Frisvad J.C."/>
            <person name="Nielsen K.L."/>
        </authorList>
    </citation>
    <scope>NUCLEOTIDE SEQUENCE</scope>
    <source>
        <strain evidence="11">IBT 30761</strain>
    </source>
</reference>
<dbReference type="RefSeq" id="XP_056474720.1">
    <property type="nucleotide sequence ID" value="XM_056618561.1"/>
</dbReference>
<dbReference type="Proteomes" id="UP001149074">
    <property type="component" value="Unassembled WGS sequence"/>
</dbReference>
<comment type="subcellular location">
    <subcellularLocation>
        <location evidence="1">Secreted</location>
    </subcellularLocation>
</comment>
<dbReference type="GO" id="GO:0009986">
    <property type="term" value="C:cell surface"/>
    <property type="evidence" value="ECO:0007669"/>
    <property type="project" value="TreeGrafter"/>
</dbReference>
<evidence type="ECO:0000256" key="8">
    <source>
        <dbReference type="ARBA" id="ARBA00036824"/>
    </source>
</evidence>
<evidence type="ECO:0000256" key="4">
    <source>
        <dbReference type="ARBA" id="ARBA00022729"/>
    </source>
</evidence>
<evidence type="ECO:0000256" key="2">
    <source>
        <dbReference type="ARBA" id="ARBA00005641"/>
    </source>
</evidence>
<sequence>MHLLILALFGVLRLPTATAYIGNTSTTKDSFVNWRTFTGHGVNLGGWLEQESTISRQWWTTTFQNATDEWSLCSQIGSAQCGAILEPRFKTYIKTDTIDLLASHNVSILRIPTSYAMWISLPGSKLYSGNQKTYLRHIAEYATTTHGMHVILDLHSLPGGTNGLDIGEAVGHWGWWHNSTAMEWSLRAVDAVLEFIDQASLPGSYTLSPINEPVDNRDFSTFGSPAALSEAGARWLVKYIKAVLRRVQGVDGRIPVMFQGSFKEPEYWTKFFTGDENIVLDLHHYYYPLANATAANLPRFICEDAKSSAGDGTFPTFVGEWSIEAGGANELALRGRNLRAGIAAFGRFTRGSSFWNVKFQSEEVTPGEGVKEDYWSYEEFIRQGLLEGEIRDYRSLI</sequence>
<evidence type="ECO:0000256" key="5">
    <source>
        <dbReference type="ARBA" id="ARBA00022801"/>
    </source>
</evidence>
<dbReference type="PANTHER" id="PTHR31297">
    <property type="entry name" value="GLUCAN ENDO-1,6-BETA-GLUCOSIDASE B"/>
    <property type="match status" value="1"/>
</dbReference>
<evidence type="ECO:0000313" key="12">
    <source>
        <dbReference type="Proteomes" id="UP001149074"/>
    </source>
</evidence>
<comment type="catalytic activity">
    <reaction evidence="8">
        <text>Successive hydrolysis of beta-D-glucose units from the non-reducing ends of (1-&gt;3)-beta-D-glucans, releasing alpha-glucose.</text>
        <dbReference type="EC" id="3.2.1.58"/>
    </reaction>
</comment>
<keyword evidence="5" id="KW-0378">Hydrolase</keyword>
<evidence type="ECO:0000256" key="7">
    <source>
        <dbReference type="ARBA" id="ARBA00023316"/>
    </source>
</evidence>
<dbReference type="PANTHER" id="PTHR31297:SF1">
    <property type="entry name" value="GLUCAN 1,3-BETA-GLUCOSIDASE I_II-RELATED"/>
    <property type="match status" value="1"/>
</dbReference>
<keyword evidence="12" id="KW-1185">Reference proteome</keyword>
<feature type="signal peptide" evidence="10">
    <location>
        <begin position="1"/>
        <end position="19"/>
    </location>
</feature>
<organism evidence="11 12">
    <name type="scientific">Penicillium argentinense</name>
    <dbReference type="NCBI Taxonomy" id="1131581"/>
    <lineage>
        <taxon>Eukaryota</taxon>
        <taxon>Fungi</taxon>
        <taxon>Dikarya</taxon>
        <taxon>Ascomycota</taxon>
        <taxon>Pezizomycotina</taxon>
        <taxon>Eurotiomycetes</taxon>
        <taxon>Eurotiomycetidae</taxon>
        <taxon>Eurotiales</taxon>
        <taxon>Aspergillaceae</taxon>
        <taxon>Penicillium</taxon>
    </lineage>
</organism>
<accession>A0A9W9FF76</accession>
<evidence type="ECO:0000313" key="11">
    <source>
        <dbReference type="EMBL" id="KAJ5099066.1"/>
    </source>
</evidence>
<dbReference type="SUPFAM" id="SSF51445">
    <property type="entry name" value="(Trans)glycosidases"/>
    <property type="match status" value="1"/>
</dbReference>
<dbReference type="InterPro" id="IPR017853">
    <property type="entry name" value="GH"/>
</dbReference>
<dbReference type="EMBL" id="JAPQKI010000005">
    <property type="protein sequence ID" value="KAJ5099066.1"/>
    <property type="molecule type" value="Genomic_DNA"/>
</dbReference>
<protein>
    <recommendedName>
        <fullName evidence="9">glucan 1,3-beta-glucosidase</fullName>
        <ecNumber evidence="9">3.2.1.58</ecNumber>
    </recommendedName>
</protein>
<evidence type="ECO:0000256" key="6">
    <source>
        <dbReference type="ARBA" id="ARBA00023295"/>
    </source>
</evidence>
<dbReference type="InterPro" id="IPR050386">
    <property type="entry name" value="Glycosyl_hydrolase_5"/>
</dbReference>
<dbReference type="OrthoDB" id="1887033at2759"/>
<evidence type="ECO:0000256" key="1">
    <source>
        <dbReference type="ARBA" id="ARBA00004613"/>
    </source>
</evidence>
<proteinExistence type="inferred from homology"/>
<evidence type="ECO:0000256" key="9">
    <source>
        <dbReference type="ARBA" id="ARBA00038929"/>
    </source>
</evidence>